<name>A0A844ZMN0_9SPHN</name>
<proteinExistence type="predicted"/>
<sequence>MLELILSGAAAISLPEIDSGTFRAIRLLGSTTAIELFVDPAGEILQCDVLYPAASEREVQRTCDPVIGRIVEEPARNVGSDPVHGEILLMRVERGERPSFQFKSDFEISVKRLPDDAERSRVSLVVLMDENGAIADCMGEEGADTPLTEIACSQAGLLQFPVRQGSDGKPVSHVRHLLADFVAEEADRQAD</sequence>
<dbReference type="AlphaFoldDB" id="A0A844ZMN0"/>
<gene>
    <name evidence="1" type="ORF">GRI38_12810</name>
</gene>
<accession>A0A844ZMN0</accession>
<dbReference type="RefSeq" id="WP_160684818.1">
    <property type="nucleotide sequence ID" value="NZ_WTYW01000004.1"/>
</dbReference>
<dbReference type="EMBL" id="WTYW01000004">
    <property type="protein sequence ID" value="MXO86909.1"/>
    <property type="molecule type" value="Genomic_DNA"/>
</dbReference>
<protein>
    <submittedName>
        <fullName evidence="1">Uncharacterized protein</fullName>
    </submittedName>
</protein>
<reference evidence="1 2" key="1">
    <citation type="submission" date="2019-12" db="EMBL/GenBank/DDBJ databases">
        <title>Genomic-based taxomic classification of the family Erythrobacteraceae.</title>
        <authorList>
            <person name="Xu L."/>
        </authorList>
    </citation>
    <scope>NUCLEOTIDE SEQUENCE [LARGE SCALE GENOMIC DNA]</scope>
    <source>
        <strain evidence="1 2">MCCC 1A09962</strain>
    </source>
</reference>
<comment type="caution">
    <text evidence="1">The sequence shown here is derived from an EMBL/GenBank/DDBJ whole genome shotgun (WGS) entry which is preliminary data.</text>
</comment>
<dbReference type="Proteomes" id="UP000433104">
    <property type="component" value="Unassembled WGS sequence"/>
</dbReference>
<organism evidence="1 2">
    <name type="scientific">Parapontixanthobacter aurantiacus</name>
    <dbReference type="NCBI Taxonomy" id="1463599"/>
    <lineage>
        <taxon>Bacteria</taxon>
        <taxon>Pseudomonadati</taxon>
        <taxon>Pseudomonadota</taxon>
        <taxon>Alphaproteobacteria</taxon>
        <taxon>Sphingomonadales</taxon>
        <taxon>Erythrobacteraceae</taxon>
        <taxon>Parapontixanthobacter</taxon>
    </lineage>
</organism>
<evidence type="ECO:0000313" key="2">
    <source>
        <dbReference type="Proteomes" id="UP000433104"/>
    </source>
</evidence>
<evidence type="ECO:0000313" key="1">
    <source>
        <dbReference type="EMBL" id="MXO86909.1"/>
    </source>
</evidence>
<dbReference type="OrthoDB" id="7409218at2"/>
<keyword evidence="2" id="KW-1185">Reference proteome</keyword>